<dbReference type="PANTHER" id="PTHR11818">
    <property type="entry name" value="BETA/GAMMA CRYSTALLIN"/>
    <property type="match status" value="1"/>
</dbReference>
<organism evidence="6 7">
    <name type="scientific">Paramormyrops kingsleyae</name>
    <dbReference type="NCBI Taxonomy" id="1676925"/>
    <lineage>
        <taxon>Eukaryota</taxon>
        <taxon>Metazoa</taxon>
        <taxon>Chordata</taxon>
        <taxon>Craniata</taxon>
        <taxon>Vertebrata</taxon>
        <taxon>Euteleostomi</taxon>
        <taxon>Actinopterygii</taxon>
        <taxon>Neopterygii</taxon>
        <taxon>Teleostei</taxon>
        <taxon>Osteoglossocephala</taxon>
        <taxon>Osteoglossomorpha</taxon>
        <taxon>Osteoglossiformes</taxon>
        <taxon>Mormyridae</taxon>
        <taxon>Paramormyrops</taxon>
    </lineage>
</organism>
<comment type="similarity">
    <text evidence="1">Belongs to the beta/gamma-crystallin family.</text>
</comment>
<evidence type="ECO:0000256" key="4">
    <source>
        <dbReference type="ARBA" id="ARBA00022737"/>
    </source>
</evidence>
<evidence type="ECO:0000259" key="5">
    <source>
        <dbReference type="PROSITE" id="PS50915"/>
    </source>
</evidence>
<reference evidence="6" key="2">
    <citation type="submission" date="2025-09" db="UniProtKB">
        <authorList>
            <consortium name="Ensembl"/>
        </authorList>
    </citation>
    <scope>IDENTIFICATION</scope>
</reference>
<dbReference type="PROSITE" id="PS50915">
    <property type="entry name" value="CRYSTALLIN_BETA_GAMMA"/>
    <property type="match status" value="1"/>
</dbReference>
<reference evidence="6" key="1">
    <citation type="submission" date="2025-08" db="UniProtKB">
        <authorList>
            <consortium name="Ensembl"/>
        </authorList>
    </citation>
    <scope>IDENTIFICATION</scope>
</reference>
<proteinExistence type="inferred from homology"/>
<dbReference type="STRING" id="1676925.ENSPKIP00000034883"/>
<dbReference type="Gene3D" id="2.60.20.10">
    <property type="entry name" value="Crystallins"/>
    <property type="match status" value="2"/>
</dbReference>
<comment type="subunit">
    <text evidence="2">Monomer.</text>
</comment>
<dbReference type="GO" id="GO:0002088">
    <property type="term" value="P:lens development in camera-type eye"/>
    <property type="evidence" value="ECO:0007669"/>
    <property type="project" value="TreeGrafter"/>
</dbReference>
<dbReference type="InterPro" id="IPR011024">
    <property type="entry name" value="G_crystallin-like"/>
</dbReference>
<evidence type="ECO:0000256" key="1">
    <source>
        <dbReference type="ARBA" id="ARBA00009646"/>
    </source>
</evidence>
<dbReference type="FunFam" id="2.60.20.10:FF:000003">
    <property type="entry name" value="Crystallin gamma S"/>
    <property type="match status" value="1"/>
</dbReference>
<dbReference type="InterPro" id="IPR050252">
    <property type="entry name" value="Beta/Gamma-Crystallin"/>
</dbReference>
<sequence>MPQYSGKIVFYEGRCFTGQKLEVCGECDNFTDWGFMNRVNCIRVESDAWICYDHPDCRGKQFILERGNIGEGTLGEGPDPLCLHQHDERHRIELFEGAGFSRQCVELCEDCPFMQGHGFSSHCVNSVRAFGDGALVIYEKPNYRGRTYIVERGHYPTHSKWHAQSPNIQSIRKVVNCF</sequence>
<name>A0A3B3SXB2_9TELE</name>
<dbReference type="Pfam" id="PF00030">
    <property type="entry name" value="Crystall"/>
    <property type="match status" value="2"/>
</dbReference>
<evidence type="ECO:0000256" key="2">
    <source>
        <dbReference type="ARBA" id="ARBA00011245"/>
    </source>
</evidence>
<dbReference type="AlphaFoldDB" id="A0A3B3SXB2"/>
<dbReference type="SMART" id="SM00247">
    <property type="entry name" value="XTALbg"/>
    <property type="match status" value="2"/>
</dbReference>
<dbReference type="Proteomes" id="UP000261540">
    <property type="component" value="Unplaced"/>
</dbReference>
<dbReference type="InterPro" id="IPR001064">
    <property type="entry name" value="Beta/gamma_crystallin"/>
</dbReference>
<accession>A0A3B3SXB2</accession>
<dbReference type="PRINTS" id="PR01367">
    <property type="entry name" value="BGCRYSTALLIN"/>
</dbReference>
<evidence type="ECO:0000313" key="7">
    <source>
        <dbReference type="Proteomes" id="UP000261540"/>
    </source>
</evidence>
<protein>
    <submittedName>
        <fullName evidence="6">Crystallin gamma N</fullName>
    </submittedName>
</protein>
<dbReference type="GO" id="GO:0005212">
    <property type="term" value="F:structural constituent of eye lens"/>
    <property type="evidence" value="ECO:0007669"/>
    <property type="project" value="UniProtKB-KW"/>
</dbReference>
<dbReference type="GeneTree" id="ENSGT00940000159301"/>
<dbReference type="PANTHER" id="PTHR11818:SF22">
    <property type="entry name" value="GAMMA-CRYSTALLIN N"/>
    <property type="match status" value="1"/>
</dbReference>
<evidence type="ECO:0000256" key="3">
    <source>
        <dbReference type="ARBA" id="ARBA00022613"/>
    </source>
</evidence>
<keyword evidence="3" id="KW-0273">Eye lens protein</keyword>
<dbReference type="GO" id="GO:0007601">
    <property type="term" value="P:visual perception"/>
    <property type="evidence" value="ECO:0007669"/>
    <property type="project" value="TreeGrafter"/>
</dbReference>
<dbReference type="Ensembl" id="ENSPKIT00000015808.1">
    <property type="protein sequence ID" value="ENSPKIP00000034883.1"/>
    <property type="gene ID" value="ENSPKIG00000014021.1"/>
</dbReference>
<dbReference type="SUPFAM" id="SSF49695">
    <property type="entry name" value="gamma-Crystallin-like"/>
    <property type="match status" value="1"/>
</dbReference>
<evidence type="ECO:0000313" key="6">
    <source>
        <dbReference type="Ensembl" id="ENSPKIP00000034883.1"/>
    </source>
</evidence>
<keyword evidence="7" id="KW-1185">Reference proteome</keyword>
<feature type="domain" description="Beta/gamma crystallin 'Greek key'" evidence="5">
    <location>
        <begin position="133"/>
        <end position="175"/>
    </location>
</feature>
<keyword evidence="4" id="KW-0677">Repeat</keyword>